<evidence type="ECO:0000256" key="4">
    <source>
        <dbReference type="ARBA" id="ARBA00021735"/>
    </source>
</evidence>
<dbReference type="InterPro" id="IPR036428">
    <property type="entry name" value="PCD_sf"/>
</dbReference>
<evidence type="ECO:0000256" key="1">
    <source>
        <dbReference type="ARBA" id="ARBA00001554"/>
    </source>
</evidence>
<keyword evidence="5 6" id="KW-0456">Lyase</keyword>
<dbReference type="Gene3D" id="3.30.1360.20">
    <property type="entry name" value="Transcriptional coactivator/pterin dehydratase"/>
    <property type="match status" value="1"/>
</dbReference>
<keyword evidence="7" id="KW-1185">Reference proteome</keyword>
<dbReference type="InterPro" id="IPR001533">
    <property type="entry name" value="Pterin_deHydtase"/>
</dbReference>
<organism evidence="6 7">
    <name type="scientific">Amycolatopsis endophytica</name>
    <dbReference type="NCBI Taxonomy" id="860233"/>
    <lineage>
        <taxon>Bacteria</taxon>
        <taxon>Bacillati</taxon>
        <taxon>Actinomycetota</taxon>
        <taxon>Actinomycetes</taxon>
        <taxon>Pseudonocardiales</taxon>
        <taxon>Pseudonocardiaceae</taxon>
        <taxon>Amycolatopsis</taxon>
    </lineage>
</organism>
<accession>A0A853B7Q4</accession>
<evidence type="ECO:0000313" key="6">
    <source>
        <dbReference type="EMBL" id="NYI91030.1"/>
    </source>
</evidence>
<dbReference type="Proteomes" id="UP000549616">
    <property type="component" value="Unassembled WGS sequence"/>
</dbReference>
<dbReference type="EMBL" id="JACCFK010000001">
    <property type="protein sequence ID" value="NYI91030.1"/>
    <property type="molecule type" value="Genomic_DNA"/>
</dbReference>
<dbReference type="GO" id="GO:0006729">
    <property type="term" value="P:tetrahydrobiopterin biosynthetic process"/>
    <property type="evidence" value="ECO:0007669"/>
    <property type="project" value="InterPro"/>
</dbReference>
<evidence type="ECO:0000256" key="5">
    <source>
        <dbReference type="ARBA" id="ARBA00023239"/>
    </source>
</evidence>
<dbReference type="EC" id="4.2.1.96" evidence="3"/>
<gene>
    <name evidence="6" type="ORF">HNR02_004353</name>
</gene>
<evidence type="ECO:0000256" key="2">
    <source>
        <dbReference type="ARBA" id="ARBA00006472"/>
    </source>
</evidence>
<dbReference type="GO" id="GO:0008124">
    <property type="term" value="F:4-alpha-hydroxytetrahydrobiopterin dehydratase activity"/>
    <property type="evidence" value="ECO:0007669"/>
    <property type="project" value="UniProtKB-EC"/>
</dbReference>
<comment type="catalytic activity">
    <reaction evidence="1">
        <text>(4aS,6R)-4a-hydroxy-L-erythro-5,6,7,8-tetrahydrobiopterin = (6R)-L-erythro-6,7-dihydrobiopterin + H2O</text>
        <dbReference type="Rhea" id="RHEA:11920"/>
        <dbReference type="ChEBI" id="CHEBI:15377"/>
        <dbReference type="ChEBI" id="CHEBI:15642"/>
        <dbReference type="ChEBI" id="CHEBI:43120"/>
        <dbReference type="EC" id="4.2.1.96"/>
    </reaction>
</comment>
<reference evidence="6 7" key="1">
    <citation type="submission" date="2020-07" db="EMBL/GenBank/DDBJ databases">
        <title>Sequencing the genomes of 1000 actinobacteria strains.</title>
        <authorList>
            <person name="Klenk H.-P."/>
        </authorList>
    </citation>
    <scope>NUCLEOTIDE SEQUENCE [LARGE SCALE GENOMIC DNA]</scope>
    <source>
        <strain evidence="6 7">DSM 104006</strain>
    </source>
</reference>
<dbReference type="Pfam" id="PF01329">
    <property type="entry name" value="Pterin_4a"/>
    <property type="match status" value="1"/>
</dbReference>
<dbReference type="SUPFAM" id="SSF55248">
    <property type="entry name" value="PCD-like"/>
    <property type="match status" value="1"/>
</dbReference>
<comment type="similarity">
    <text evidence="2">Belongs to the pterin-4-alpha-carbinolamine dehydratase family.</text>
</comment>
<protein>
    <recommendedName>
        <fullName evidence="4">Putative pterin-4-alpha-carbinolamine dehydratase</fullName>
        <ecNumber evidence="3">4.2.1.96</ecNumber>
    </recommendedName>
</protein>
<sequence>MPEALTDTDITRALGGLADWQGDAHRLSRTVRIPVQAHGSLIGRVQRDAAELSDHAQFERRAGELTFTVTTGCPGTVTGPDLWLAERIEAAIADLT</sequence>
<evidence type="ECO:0000256" key="3">
    <source>
        <dbReference type="ARBA" id="ARBA00013252"/>
    </source>
</evidence>
<comment type="caution">
    <text evidence="6">The sequence shown here is derived from an EMBL/GenBank/DDBJ whole genome shotgun (WGS) entry which is preliminary data.</text>
</comment>
<dbReference type="AlphaFoldDB" id="A0A853B7Q4"/>
<proteinExistence type="inferred from homology"/>
<evidence type="ECO:0000313" key="7">
    <source>
        <dbReference type="Proteomes" id="UP000549616"/>
    </source>
</evidence>
<dbReference type="RefSeq" id="WP_179774969.1">
    <property type="nucleotide sequence ID" value="NZ_JACCFK010000001.1"/>
</dbReference>
<name>A0A853B7Q4_9PSEU</name>